<keyword evidence="1" id="KW-1185">Reference proteome</keyword>
<protein>
    <submittedName>
        <fullName evidence="2">Uncharacterized protein</fullName>
    </submittedName>
</protein>
<proteinExistence type="predicted"/>
<sequence>MGDFQPNCSCFLLPTASHYNAISSKLGNRSTSLRSLNENSSVYLFVDGHQIPLFLFNFFVLPDQARDKLNRLIPRGYESQLDIPLPEAVFDQSDFDEHVGLIVMHSNSLQSVLQYLTEKVFYSPSARDKLASWCSLEDCRLFIDEQIAINRTTRTYDFAVEFAHGFQLPPPDDDRFVFAFSTVRSRFVLAKLRTQFCRHQCQRVIWSTREFCVHKCTHDFEYKNMAFVGEVKRHWQEYARSMAIDNLRRRYSDFFPDKPLRSFTKQQ</sequence>
<dbReference type="WBParaSite" id="PSAMB.scaffold2size251193.g768.t1">
    <property type="protein sequence ID" value="PSAMB.scaffold2size251193.g768.t1"/>
    <property type="gene ID" value="PSAMB.scaffold2size251193.g768"/>
</dbReference>
<dbReference type="AlphaFoldDB" id="A0A914W266"/>
<reference evidence="2" key="1">
    <citation type="submission" date="2022-11" db="UniProtKB">
        <authorList>
            <consortium name="WormBaseParasite"/>
        </authorList>
    </citation>
    <scope>IDENTIFICATION</scope>
</reference>
<accession>A0A914W266</accession>
<name>A0A914W266_9BILA</name>
<evidence type="ECO:0000313" key="2">
    <source>
        <dbReference type="WBParaSite" id="PSAMB.scaffold2size251193.g768.t1"/>
    </source>
</evidence>
<dbReference type="Proteomes" id="UP000887566">
    <property type="component" value="Unplaced"/>
</dbReference>
<organism evidence="1 2">
    <name type="scientific">Plectus sambesii</name>
    <dbReference type="NCBI Taxonomy" id="2011161"/>
    <lineage>
        <taxon>Eukaryota</taxon>
        <taxon>Metazoa</taxon>
        <taxon>Ecdysozoa</taxon>
        <taxon>Nematoda</taxon>
        <taxon>Chromadorea</taxon>
        <taxon>Plectida</taxon>
        <taxon>Plectina</taxon>
        <taxon>Plectoidea</taxon>
        <taxon>Plectidae</taxon>
        <taxon>Plectus</taxon>
    </lineage>
</organism>
<evidence type="ECO:0000313" key="1">
    <source>
        <dbReference type="Proteomes" id="UP000887566"/>
    </source>
</evidence>